<keyword evidence="1" id="KW-0732">Signal</keyword>
<gene>
    <name evidence="2" type="ORF">DM01DRAFT_1170664</name>
</gene>
<feature type="chain" id="PRO_5012530047" evidence="1">
    <location>
        <begin position="23"/>
        <end position="251"/>
    </location>
</feature>
<organism evidence="2 3">
    <name type="scientific">Hesseltinella vesiculosa</name>
    <dbReference type="NCBI Taxonomy" id="101127"/>
    <lineage>
        <taxon>Eukaryota</taxon>
        <taxon>Fungi</taxon>
        <taxon>Fungi incertae sedis</taxon>
        <taxon>Mucoromycota</taxon>
        <taxon>Mucoromycotina</taxon>
        <taxon>Mucoromycetes</taxon>
        <taxon>Mucorales</taxon>
        <taxon>Cunninghamellaceae</taxon>
        <taxon>Hesseltinella</taxon>
    </lineage>
</organism>
<proteinExistence type="predicted"/>
<protein>
    <submittedName>
        <fullName evidence="2">Uncharacterized protein</fullName>
    </submittedName>
</protein>
<comment type="caution">
    <text evidence="2">The sequence shown here is derived from an EMBL/GenBank/DDBJ whole genome shotgun (WGS) entry which is preliminary data.</text>
</comment>
<accession>A0A1X2G5S2</accession>
<keyword evidence="3" id="KW-1185">Reference proteome</keyword>
<evidence type="ECO:0000313" key="2">
    <source>
        <dbReference type="EMBL" id="ORX45731.1"/>
    </source>
</evidence>
<sequence length="251" mass="28594">MKWTTSCLFRTSMLLSCPMVHPSQLVAFEQELRRLAGEYHEGYFDDFFFVSVRHGMKKTVPPSLCLNSDLVKIMTNAIDWDGEVLEDPRTKVYVDYGWKFFGGVGETTLWLADYDEEQGVQGRHLRIIGKFLPSPPLAKYTEYPLAGMSHVSGFVLRSMDTVGGDGPMSILKLIGYHTHKSITYKRDDDRVGVDATPLDIFARSRAYESYFELLHSAYELAAHSRCQYPARLEMRICNGSADYSCISERVQ</sequence>
<evidence type="ECO:0000313" key="3">
    <source>
        <dbReference type="Proteomes" id="UP000242146"/>
    </source>
</evidence>
<dbReference type="EMBL" id="MCGT01000041">
    <property type="protein sequence ID" value="ORX45731.1"/>
    <property type="molecule type" value="Genomic_DNA"/>
</dbReference>
<name>A0A1X2G5S2_9FUNG</name>
<reference evidence="2 3" key="1">
    <citation type="submission" date="2016-07" db="EMBL/GenBank/DDBJ databases">
        <title>Pervasive Adenine N6-methylation of Active Genes in Fungi.</title>
        <authorList>
            <consortium name="DOE Joint Genome Institute"/>
            <person name="Mondo S.J."/>
            <person name="Dannebaum R.O."/>
            <person name="Kuo R.C."/>
            <person name="Labutti K."/>
            <person name="Haridas S."/>
            <person name="Kuo A."/>
            <person name="Salamov A."/>
            <person name="Ahrendt S.R."/>
            <person name="Lipzen A."/>
            <person name="Sullivan W."/>
            <person name="Andreopoulos W.B."/>
            <person name="Clum A."/>
            <person name="Lindquist E."/>
            <person name="Daum C."/>
            <person name="Ramamoorthy G.K."/>
            <person name="Gryganskyi A."/>
            <person name="Culley D."/>
            <person name="Magnuson J.K."/>
            <person name="James T.Y."/>
            <person name="O'Malley M.A."/>
            <person name="Stajich J.E."/>
            <person name="Spatafora J.W."/>
            <person name="Visel A."/>
            <person name="Grigoriev I.V."/>
        </authorList>
    </citation>
    <scope>NUCLEOTIDE SEQUENCE [LARGE SCALE GENOMIC DNA]</scope>
    <source>
        <strain evidence="2 3">NRRL 3301</strain>
    </source>
</reference>
<dbReference type="Proteomes" id="UP000242146">
    <property type="component" value="Unassembled WGS sequence"/>
</dbReference>
<feature type="signal peptide" evidence="1">
    <location>
        <begin position="1"/>
        <end position="22"/>
    </location>
</feature>
<evidence type="ECO:0000256" key="1">
    <source>
        <dbReference type="SAM" id="SignalP"/>
    </source>
</evidence>
<dbReference type="AlphaFoldDB" id="A0A1X2G5S2"/>